<dbReference type="AlphaFoldDB" id="A0A6J4N555"/>
<feature type="region of interest" description="Disordered" evidence="1">
    <location>
        <begin position="1"/>
        <end position="22"/>
    </location>
</feature>
<protein>
    <submittedName>
        <fullName evidence="2">Uncharacterized protein</fullName>
    </submittedName>
</protein>
<feature type="compositionally biased region" description="Polar residues" evidence="1">
    <location>
        <begin position="13"/>
        <end position="22"/>
    </location>
</feature>
<gene>
    <name evidence="2" type="ORF">AVDCRST_MAG94-4709</name>
</gene>
<accession>A0A6J4N555</accession>
<feature type="non-terminal residue" evidence="2">
    <location>
        <position position="1"/>
    </location>
</feature>
<sequence>ELGQGREAAAGWLQSTGSNGTSGSARLCWCGVLLPLQFTSFEYQRQGQGGGGTRFLLKLHLASSSLYSRRHVL</sequence>
<reference evidence="2" key="1">
    <citation type="submission" date="2020-02" db="EMBL/GenBank/DDBJ databases">
        <authorList>
            <person name="Meier V. D."/>
        </authorList>
    </citation>
    <scope>NUCLEOTIDE SEQUENCE</scope>
    <source>
        <strain evidence="2">AVDCRST_MAG94</strain>
    </source>
</reference>
<feature type="non-terminal residue" evidence="2">
    <location>
        <position position="73"/>
    </location>
</feature>
<name>A0A6J4N555_9CYAN</name>
<proteinExistence type="predicted"/>
<evidence type="ECO:0000313" key="2">
    <source>
        <dbReference type="EMBL" id="CAA9378400.1"/>
    </source>
</evidence>
<organism evidence="2">
    <name type="scientific">uncultured Leptolyngbya sp</name>
    <dbReference type="NCBI Taxonomy" id="332963"/>
    <lineage>
        <taxon>Bacteria</taxon>
        <taxon>Bacillati</taxon>
        <taxon>Cyanobacteriota</taxon>
        <taxon>Cyanophyceae</taxon>
        <taxon>Leptolyngbyales</taxon>
        <taxon>Leptolyngbyaceae</taxon>
        <taxon>Leptolyngbya group</taxon>
        <taxon>Leptolyngbya</taxon>
        <taxon>environmental samples</taxon>
    </lineage>
</organism>
<dbReference type="EMBL" id="CADCTY010001621">
    <property type="protein sequence ID" value="CAA9378400.1"/>
    <property type="molecule type" value="Genomic_DNA"/>
</dbReference>
<evidence type="ECO:0000256" key="1">
    <source>
        <dbReference type="SAM" id="MobiDB-lite"/>
    </source>
</evidence>